<dbReference type="Gene3D" id="3.90.45.10">
    <property type="entry name" value="Peptide deformylase"/>
    <property type="match status" value="1"/>
</dbReference>
<name>A0A0E3M7J9_CLOSL</name>
<dbReference type="GO" id="GO:0046872">
    <property type="term" value="F:metal ion binding"/>
    <property type="evidence" value="ECO:0007669"/>
    <property type="project" value="UniProtKB-KW"/>
</dbReference>
<dbReference type="RefSeq" id="WP_029161919.1">
    <property type="nucleotide sequence ID" value="NZ_CP009933.1"/>
</dbReference>
<dbReference type="InterPro" id="IPR036821">
    <property type="entry name" value="Peptide_deformylase_sf"/>
</dbReference>
<comment type="cofactor">
    <cofactor evidence="3">
        <name>Fe(2+)</name>
        <dbReference type="ChEBI" id="CHEBI:29033"/>
    </cofactor>
    <text evidence="3">Binds 1 Fe(2+) ion.</text>
</comment>
<dbReference type="InterPro" id="IPR023635">
    <property type="entry name" value="Peptide_deformylase"/>
</dbReference>
<dbReference type="PANTHER" id="PTHR10458:SF22">
    <property type="entry name" value="PEPTIDE DEFORMYLASE"/>
    <property type="match status" value="1"/>
</dbReference>
<protein>
    <recommendedName>
        <fullName evidence="3">Peptide deformylase</fullName>
        <shortName evidence="3">PDF</shortName>
        <ecNumber evidence="3">3.5.1.88</ecNumber>
    </recommendedName>
    <alternativeName>
        <fullName evidence="3">Polypeptide deformylase</fullName>
    </alternativeName>
</protein>
<dbReference type="KEGG" id="csq:CSCA_1765"/>
<reference evidence="4 5" key="1">
    <citation type="journal article" date="2015" name="J. Biotechnol.">
        <title>Complete genome sequence of a malodorant-producing acetogen, Clostridium scatologenes ATCC 25775(T).</title>
        <authorList>
            <person name="Zhu Z."/>
            <person name="Guo T."/>
            <person name="Zheng H."/>
            <person name="Song T."/>
            <person name="Ouyang P."/>
            <person name="Xie J."/>
        </authorList>
    </citation>
    <scope>NUCLEOTIDE SEQUENCE [LARGE SCALE GENOMIC DNA]</scope>
    <source>
        <strain evidence="4 5">ATCC 25775</strain>
    </source>
</reference>
<keyword evidence="3" id="KW-0378">Hydrolase</keyword>
<feature type="binding site" evidence="3">
    <location>
        <position position="139"/>
    </location>
    <ligand>
        <name>Fe cation</name>
        <dbReference type="ChEBI" id="CHEBI:24875"/>
    </ligand>
</feature>
<comment type="function">
    <text evidence="3">Removes the formyl group from the N-terminal Met of newly synthesized proteins. Requires at least a dipeptide for an efficient rate of reaction. N-terminal L-methionine is a prerequisite for activity but the enzyme has broad specificity at other positions.</text>
</comment>
<dbReference type="HOGENOM" id="CLU_061901_4_2_9"/>
<comment type="similarity">
    <text evidence="1 3">Belongs to the polypeptide deformylase family.</text>
</comment>
<dbReference type="EC" id="3.5.1.88" evidence="3"/>
<dbReference type="PRINTS" id="PR01576">
    <property type="entry name" value="PDEFORMYLASE"/>
</dbReference>
<comment type="catalytic activity">
    <reaction evidence="3">
        <text>N-terminal N-formyl-L-methionyl-[peptide] + H2O = N-terminal L-methionyl-[peptide] + formate</text>
        <dbReference type="Rhea" id="RHEA:24420"/>
        <dbReference type="Rhea" id="RHEA-COMP:10639"/>
        <dbReference type="Rhea" id="RHEA-COMP:10640"/>
        <dbReference type="ChEBI" id="CHEBI:15377"/>
        <dbReference type="ChEBI" id="CHEBI:15740"/>
        <dbReference type="ChEBI" id="CHEBI:49298"/>
        <dbReference type="ChEBI" id="CHEBI:64731"/>
        <dbReference type="EC" id="3.5.1.88"/>
    </reaction>
</comment>
<dbReference type="SUPFAM" id="SSF56420">
    <property type="entry name" value="Peptide deformylase"/>
    <property type="match status" value="1"/>
</dbReference>
<dbReference type="AlphaFoldDB" id="A0A0E3M7J9"/>
<evidence type="ECO:0000256" key="2">
    <source>
        <dbReference type="ARBA" id="ARBA00023004"/>
    </source>
</evidence>
<dbReference type="EMBL" id="CP009933">
    <property type="protein sequence ID" value="AKA68890.1"/>
    <property type="molecule type" value="Genomic_DNA"/>
</dbReference>
<accession>A0A0E3M7J9</accession>
<organism evidence="4 5">
    <name type="scientific">Clostridium scatologenes</name>
    <dbReference type="NCBI Taxonomy" id="1548"/>
    <lineage>
        <taxon>Bacteria</taxon>
        <taxon>Bacillati</taxon>
        <taxon>Bacillota</taxon>
        <taxon>Clostridia</taxon>
        <taxon>Eubacteriales</taxon>
        <taxon>Clostridiaceae</taxon>
        <taxon>Clostridium</taxon>
    </lineage>
</organism>
<dbReference type="Proteomes" id="UP000033115">
    <property type="component" value="Chromosome"/>
</dbReference>
<feature type="binding site" evidence="3">
    <location>
        <position position="135"/>
    </location>
    <ligand>
        <name>Fe cation</name>
        <dbReference type="ChEBI" id="CHEBI:24875"/>
    </ligand>
</feature>
<gene>
    <name evidence="3" type="primary">def</name>
    <name evidence="4" type="ORF">CSCA_1765</name>
</gene>
<evidence type="ECO:0000313" key="5">
    <source>
        <dbReference type="Proteomes" id="UP000033115"/>
    </source>
</evidence>
<proteinExistence type="inferred from homology"/>
<dbReference type="GO" id="GO:0006412">
    <property type="term" value="P:translation"/>
    <property type="evidence" value="ECO:0007669"/>
    <property type="project" value="UniProtKB-UniRule"/>
</dbReference>
<keyword evidence="3" id="KW-0648">Protein biosynthesis</keyword>
<keyword evidence="3" id="KW-0479">Metal-binding</keyword>
<sequence>MLKEILLLGNDALYKKSLPVKKDELDLIKETVLDLHDTLIDFRKKYNAGRAIAAPQIGVFKRLIYMYIDKPIVFINPILKFDNKEIMEVMDDCMSFPNLLVKVNRYKECTVMYKDIDFIDRTIKFEGDLSELIQHEYDHLDGILATMRAIDNKSFYLKNKGV</sequence>
<dbReference type="GO" id="GO:0042586">
    <property type="term" value="F:peptide deformylase activity"/>
    <property type="evidence" value="ECO:0007669"/>
    <property type="project" value="UniProtKB-UniRule"/>
</dbReference>
<evidence type="ECO:0000256" key="1">
    <source>
        <dbReference type="ARBA" id="ARBA00010759"/>
    </source>
</evidence>
<evidence type="ECO:0000256" key="3">
    <source>
        <dbReference type="HAMAP-Rule" id="MF_00163"/>
    </source>
</evidence>
<evidence type="ECO:0000313" key="4">
    <source>
        <dbReference type="EMBL" id="AKA68890.1"/>
    </source>
</evidence>
<dbReference type="STRING" id="1548.CSCA_1765"/>
<keyword evidence="2 3" id="KW-0408">Iron</keyword>
<feature type="active site" evidence="3">
    <location>
        <position position="136"/>
    </location>
</feature>
<dbReference type="HAMAP" id="MF_00163">
    <property type="entry name" value="Pep_deformylase"/>
    <property type="match status" value="1"/>
</dbReference>
<feature type="binding site" evidence="3">
    <location>
        <position position="93"/>
    </location>
    <ligand>
        <name>Fe cation</name>
        <dbReference type="ChEBI" id="CHEBI:24875"/>
    </ligand>
</feature>
<keyword evidence="5" id="KW-1185">Reference proteome</keyword>
<dbReference type="PIRSF" id="PIRSF004749">
    <property type="entry name" value="Pep_def"/>
    <property type="match status" value="1"/>
</dbReference>
<dbReference type="PANTHER" id="PTHR10458">
    <property type="entry name" value="PEPTIDE DEFORMYLASE"/>
    <property type="match status" value="1"/>
</dbReference>
<dbReference type="Pfam" id="PF01327">
    <property type="entry name" value="Pep_deformylase"/>
    <property type="match status" value="1"/>
</dbReference>